<dbReference type="HOGENOM" id="CLU_2117369_0_0_9"/>
<sequence>MQMFYLSMVLQGGFTLLIGLTTSLPFAFSGMLLLGMALSLFGIPFSTLLQQTTPDALLGRIRSALFFGLSAYLTTMFAIDTVFLFFSGSGLLILLILRLQRKSPATEVRRDEVG</sequence>
<feature type="transmembrane region" description="Helical" evidence="1">
    <location>
        <begin position="12"/>
        <end position="45"/>
    </location>
</feature>
<dbReference type="Proteomes" id="UP000001681">
    <property type="component" value="Chromosome"/>
</dbReference>
<dbReference type="InterPro" id="IPR036259">
    <property type="entry name" value="MFS_trans_sf"/>
</dbReference>
<accession>B1YFH9</accession>
<evidence type="ECO:0000256" key="1">
    <source>
        <dbReference type="SAM" id="Phobius"/>
    </source>
</evidence>
<evidence type="ECO:0000313" key="2">
    <source>
        <dbReference type="EMBL" id="ACB60855.1"/>
    </source>
</evidence>
<keyword evidence="1" id="KW-1133">Transmembrane helix</keyword>
<reference evidence="2 3" key="2">
    <citation type="journal article" date="2008" name="BMC Genomics">
        <title>Architecture of thermal adaptation in an Exiguobacterium sibiricum strain isolated from 3 million year old permafrost: a genome and transcriptome approach.</title>
        <authorList>
            <person name="Rodrigues D.F."/>
            <person name="Ivanova N."/>
            <person name="He Z."/>
            <person name="Huebner M."/>
            <person name="Zhou J."/>
            <person name="Tiedje J.M."/>
        </authorList>
    </citation>
    <scope>NUCLEOTIDE SEQUENCE [LARGE SCALE GENOMIC DNA]</scope>
    <source>
        <strain evidence="3">DSM 17290 / CIP 109462 / JCM 13490 / 255-15</strain>
    </source>
</reference>
<dbReference type="STRING" id="262543.Exig_1385"/>
<keyword evidence="1" id="KW-0812">Transmembrane</keyword>
<gene>
    <name evidence="2" type="ordered locus">Exig_1385</name>
</gene>
<evidence type="ECO:0000313" key="3">
    <source>
        <dbReference type="Proteomes" id="UP000001681"/>
    </source>
</evidence>
<dbReference type="AlphaFoldDB" id="B1YFH9"/>
<name>B1YFH9_EXIS2</name>
<organism evidence="2 3">
    <name type="scientific">Exiguobacterium sibiricum (strain DSM 17290 / CCUG 55495 / CIP 109462 / JCM 13490 / 255-15)</name>
    <dbReference type="NCBI Taxonomy" id="262543"/>
    <lineage>
        <taxon>Bacteria</taxon>
        <taxon>Bacillati</taxon>
        <taxon>Bacillota</taxon>
        <taxon>Bacilli</taxon>
        <taxon>Bacillales</taxon>
        <taxon>Bacillales Family XII. Incertae Sedis</taxon>
        <taxon>Exiguobacterium</taxon>
    </lineage>
</organism>
<dbReference type="KEGG" id="esi:Exig_1385"/>
<dbReference type="EMBL" id="CP001022">
    <property type="protein sequence ID" value="ACB60855.1"/>
    <property type="molecule type" value="Genomic_DNA"/>
</dbReference>
<reference evidence="2 3" key="1">
    <citation type="journal article" date="2006" name="Extremophiles">
        <title>Characterization of Exiguobacterium isolates from the Siberian permafrost. Description of Exiguobacterium sibiricum sp. nov.</title>
        <authorList>
            <person name="Rodrigues D.F."/>
            <person name="Goris J."/>
            <person name="Vishnivetskaya T."/>
            <person name="Gilichinsky D."/>
            <person name="Thomashow M.F."/>
            <person name="Tiedje J.M."/>
        </authorList>
    </citation>
    <scope>NUCLEOTIDE SEQUENCE [LARGE SCALE GENOMIC DNA]</scope>
    <source>
        <strain evidence="3">DSM 17290 / CIP 109462 / JCM 13490 / 255-15</strain>
    </source>
</reference>
<dbReference type="SUPFAM" id="SSF103473">
    <property type="entry name" value="MFS general substrate transporter"/>
    <property type="match status" value="1"/>
</dbReference>
<protein>
    <submittedName>
        <fullName evidence="2">Uncharacterized protein</fullName>
    </submittedName>
</protein>
<dbReference type="RefSeq" id="WP_012370276.1">
    <property type="nucleotide sequence ID" value="NC_010556.1"/>
</dbReference>
<keyword evidence="1" id="KW-0472">Membrane</keyword>
<reference evidence="3" key="3">
    <citation type="submission" date="2008-04" db="EMBL/GenBank/DDBJ databases">
        <title>Complete sequence of chromosome of Exiguobacterium sibiricum 255-15.</title>
        <authorList>
            <consortium name="US DOE Joint Genome Institute"/>
            <person name="Copeland A."/>
            <person name="Lucas S."/>
            <person name="Lapidus A."/>
            <person name="Glavina del Rio T."/>
            <person name="Dalin E."/>
            <person name="Tice H."/>
            <person name="Bruce D."/>
            <person name="Goodwin L."/>
            <person name="Pitluck S."/>
            <person name="Kiss H."/>
            <person name="Chertkov O."/>
            <person name="Monk C."/>
            <person name="Brettin T."/>
            <person name="Detter J.C."/>
            <person name="Han C."/>
            <person name="Kuske C.R."/>
            <person name="Schmutz J."/>
            <person name="Larimer F."/>
            <person name="Land M."/>
            <person name="Hauser L."/>
            <person name="Kyrpides N."/>
            <person name="Mikhailova N."/>
            <person name="Vishnivetskaya T."/>
            <person name="Rodrigues D.F."/>
            <person name="Gilichinsky D."/>
            <person name="Tiedje J."/>
            <person name="Richardson P."/>
        </authorList>
    </citation>
    <scope>NUCLEOTIDE SEQUENCE [LARGE SCALE GENOMIC DNA]</scope>
    <source>
        <strain evidence="3">DSM 17290 / CIP 109462 / JCM 13490 / 255-15</strain>
    </source>
</reference>
<feature type="transmembrane region" description="Helical" evidence="1">
    <location>
        <begin position="65"/>
        <end position="97"/>
    </location>
</feature>
<keyword evidence="3" id="KW-1185">Reference proteome</keyword>
<proteinExistence type="predicted"/>